<dbReference type="AlphaFoldDB" id="A0A5Q4BTK8"/>
<comment type="caution">
    <text evidence="2">The sequence shown here is derived from an EMBL/GenBank/DDBJ whole genome shotgun (WGS) entry which is preliminary data.</text>
</comment>
<feature type="region of interest" description="Disordered" evidence="1">
    <location>
        <begin position="1"/>
        <end position="102"/>
    </location>
</feature>
<dbReference type="EMBL" id="PUHP01000446">
    <property type="protein sequence ID" value="TQN69966.1"/>
    <property type="molecule type" value="Genomic_DNA"/>
</dbReference>
<keyword evidence="3" id="KW-1185">Reference proteome</keyword>
<proteinExistence type="predicted"/>
<organism evidence="2 3">
    <name type="scientific">Colletotrichum shisoi</name>
    <dbReference type="NCBI Taxonomy" id="2078593"/>
    <lineage>
        <taxon>Eukaryota</taxon>
        <taxon>Fungi</taxon>
        <taxon>Dikarya</taxon>
        <taxon>Ascomycota</taxon>
        <taxon>Pezizomycotina</taxon>
        <taxon>Sordariomycetes</taxon>
        <taxon>Hypocreomycetidae</taxon>
        <taxon>Glomerellales</taxon>
        <taxon>Glomerellaceae</taxon>
        <taxon>Colletotrichum</taxon>
        <taxon>Colletotrichum destructivum species complex</taxon>
    </lineage>
</organism>
<gene>
    <name evidence="2" type="ORF">CSHISOI_05511</name>
</gene>
<reference evidence="2 3" key="1">
    <citation type="journal article" date="2019" name="Sci. Rep.">
        <title>Colletotrichum shisoi sp. nov., an anthracnose pathogen of Perilla frutescens in Japan: molecular phylogenetic, morphological and genomic evidence.</title>
        <authorList>
            <person name="Gan P."/>
            <person name="Tsushima A."/>
            <person name="Hiroyama R."/>
            <person name="Narusaka M."/>
            <person name="Takano Y."/>
            <person name="Narusaka Y."/>
            <person name="Kawaradani M."/>
            <person name="Damm U."/>
            <person name="Shirasu K."/>
        </authorList>
    </citation>
    <scope>NUCLEOTIDE SEQUENCE [LARGE SCALE GENOMIC DNA]</scope>
    <source>
        <strain evidence="2 3">PG-2018a</strain>
    </source>
</reference>
<feature type="compositionally biased region" description="Basic and acidic residues" evidence="1">
    <location>
        <begin position="46"/>
        <end position="59"/>
    </location>
</feature>
<accession>A0A5Q4BTK8</accession>
<feature type="compositionally biased region" description="Pro residues" evidence="1">
    <location>
        <begin position="85"/>
        <end position="95"/>
    </location>
</feature>
<protein>
    <submittedName>
        <fullName evidence="2">Uncharacterized protein</fullName>
    </submittedName>
</protein>
<name>A0A5Q4BTK8_9PEZI</name>
<dbReference type="Proteomes" id="UP000326340">
    <property type="component" value="Unassembled WGS sequence"/>
</dbReference>
<dbReference type="OrthoDB" id="5586401at2759"/>
<evidence type="ECO:0000313" key="2">
    <source>
        <dbReference type="EMBL" id="TQN69966.1"/>
    </source>
</evidence>
<feature type="compositionally biased region" description="Basic and acidic residues" evidence="1">
    <location>
        <begin position="1"/>
        <end position="14"/>
    </location>
</feature>
<evidence type="ECO:0000256" key="1">
    <source>
        <dbReference type="SAM" id="MobiDB-lite"/>
    </source>
</evidence>
<sequence>MSKQESDAARKSAVDDDEPDDWYVGLDPTLVRLVARHPKPARREKKTPSEKKKQRENRGYRFSADDTMQGQAHLQHRLRKYGIPHTPPGSCPPPLSGKRGRC</sequence>
<evidence type="ECO:0000313" key="3">
    <source>
        <dbReference type="Proteomes" id="UP000326340"/>
    </source>
</evidence>
<feature type="compositionally biased region" description="Basic residues" evidence="1">
    <location>
        <begin position="34"/>
        <end position="45"/>
    </location>
</feature>